<gene>
    <name evidence="1" type="ORF">BTO13_08980</name>
</gene>
<evidence type="ECO:0000313" key="1">
    <source>
        <dbReference type="EMBL" id="PQJ75364.1"/>
    </source>
</evidence>
<keyword evidence="2" id="KW-1185">Reference proteome</keyword>
<evidence type="ECO:0008006" key="3">
    <source>
        <dbReference type="Google" id="ProtNLM"/>
    </source>
</evidence>
<name>A0A2S7WCK0_9FLAO</name>
<sequence length="214" mass="24531">MKKQLLLLFMMISFTFFSQKKVEKDMETSLKEIEISTVGLDDFVIENSNSKFVEVILFAENMHEQEIIISEENDKVAIKFQLDSLIIEEAVFRKFITKRLQRAYAIVKIPKGKNLTIYGENHSIESKNFWGDLTIYIEKGIVKLNTIQSNTIVKMYAGTIFATAKNKNINLHSNIGNITVDEVLYQKDFKKIVSESSKSLSINTIKGIIFVSTQ</sequence>
<dbReference type="AlphaFoldDB" id="A0A2S7WCK0"/>
<evidence type="ECO:0000313" key="2">
    <source>
        <dbReference type="Proteomes" id="UP000237608"/>
    </source>
</evidence>
<accession>A0A2S7WCK0</accession>
<reference evidence="1 2" key="1">
    <citation type="submission" date="2016-12" db="EMBL/GenBank/DDBJ databases">
        <title>Trade-off between light-utilization and light-protection in marine flavobacteria.</title>
        <authorList>
            <person name="Kumagai Y."/>
            <person name="Yoshizawa S."/>
            <person name="Kogure K."/>
            <person name="Iwasaki W."/>
        </authorList>
    </citation>
    <scope>NUCLEOTIDE SEQUENCE [LARGE SCALE GENOMIC DNA]</scope>
    <source>
        <strain evidence="1 2">KCTC 22729</strain>
    </source>
</reference>
<organism evidence="1 2">
    <name type="scientific">Polaribacter gangjinensis</name>
    <dbReference type="NCBI Taxonomy" id="574710"/>
    <lineage>
        <taxon>Bacteria</taxon>
        <taxon>Pseudomonadati</taxon>
        <taxon>Bacteroidota</taxon>
        <taxon>Flavobacteriia</taxon>
        <taxon>Flavobacteriales</taxon>
        <taxon>Flavobacteriaceae</taxon>
    </lineage>
</organism>
<protein>
    <recommendedName>
        <fullName evidence="3">Adhesin domain-containing protein</fullName>
    </recommendedName>
</protein>
<comment type="caution">
    <text evidence="1">The sequence shown here is derived from an EMBL/GenBank/DDBJ whole genome shotgun (WGS) entry which is preliminary data.</text>
</comment>
<dbReference type="Proteomes" id="UP000237608">
    <property type="component" value="Unassembled WGS sequence"/>
</dbReference>
<proteinExistence type="predicted"/>
<dbReference type="EMBL" id="MSCL01000001">
    <property type="protein sequence ID" value="PQJ75364.1"/>
    <property type="molecule type" value="Genomic_DNA"/>
</dbReference>